<dbReference type="EMBL" id="JABAIV010000002">
    <property type="protein sequence ID" value="NNG22967.1"/>
    <property type="molecule type" value="Genomic_DNA"/>
</dbReference>
<dbReference type="Gene3D" id="1.10.357.10">
    <property type="entry name" value="Tetracycline Repressor, domain 2"/>
    <property type="match status" value="1"/>
</dbReference>
<dbReference type="PRINTS" id="PR00455">
    <property type="entry name" value="HTHTETR"/>
</dbReference>
<evidence type="ECO:0000256" key="1">
    <source>
        <dbReference type="ARBA" id="ARBA00023015"/>
    </source>
</evidence>
<keyword evidence="2 4" id="KW-0238">DNA-binding</keyword>
<dbReference type="PROSITE" id="PS50977">
    <property type="entry name" value="HTH_TETR_2"/>
    <property type="match status" value="1"/>
</dbReference>
<dbReference type="AlphaFoldDB" id="A0A7Y2JXR8"/>
<evidence type="ECO:0000256" key="3">
    <source>
        <dbReference type="ARBA" id="ARBA00023163"/>
    </source>
</evidence>
<dbReference type="SUPFAM" id="SSF46689">
    <property type="entry name" value="Homeodomain-like"/>
    <property type="match status" value="1"/>
</dbReference>
<dbReference type="RefSeq" id="WP_171082970.1">
    <property type="nucleotide sequence ID" value="NZ_JABAIV010000002.1"/>
</dbReference>
<evidence type="ECO:0000256" key="2">
    <source>
        <dbReference type="ARBA" id="ARBA00023125"/>
    </source>
</evidence>
<organism evidence="6 7">
    <name type="scientific">Telluria aromaticivorans</name>
    <dbReference type="NCBI Taxonomy" id="2725995"/>
    <lineage>
        <taxon>Bacteria</taxon>
        <taxon>Pseudomonadati</taxon>
        <taxon>Pseudomonadota</taxon>
        <taxon>Betaproteobacteria</taxon>
        <taxon>Burkholderiales</taxon>
        <taxon>Oxalobacteraceae</taxon>
        <taxon>Telluria group</taxon>
        <taxon>Telluria</taxon>
    </lineage>
</organism>
<dbReference type="InterPro" id="IPR009057">
    <property type="entry name" value="Homeodomain-like_sf"/>
</dbReference>
<dbReference type="GO" id="GO:0003677">
    <property type="term" value="F:DNA binding"/>
    <property type="evidence" value="ECO:0007669"/>
    <property type="project" value="UniProtKB-UniRule"/>
</dbReference>
<proteinExistence type="predicted"/>
<keyword evidence="1" id="KW-0805">Transcription regulation</keyword>
<dbReference type="Gene3D" id="1.10.10.60">
    <property type="entry name" value="Homeodomain-like"/>
    <property type="match status" value="1"/>
</dbReference>
<dbReference type="InterPro" id="IPR001647">
    <property type="entry name" value="HTH_TetR"/>
</dbReference>
<comment type="caution">
    <text evidence="6">The sequence shown here is derived from an EMBL/GenBank/DDBJ whole genome shotgun (WGS) entry which is preliminary data.</text>
</comment>
<protein>
    <submittedName>
        <fullName evidence="6">TetR/AcrR family transcriptional regulator</fullName>
    </submittedName>
</protein>
<dbReference type="Pfam" id="PF00440">
    <property type="entry name" value="TetR_N"/>
    <property type="match status" value="1"/>
</dbReference>
<dbReference type="PANTHER" id="PTHR47506:SF7">
    <property type="entry name" value="TRANSCRIPTIONAL REGULATORY PROTEIN"/>
    <property type="match status" value="1"/>
</dbReference>
<gene>
    <name evidence="6" type="ORF">HGB41_08125</name>
</gene>
<reference evidence="6 7" key="1">
    <citation type="submission" date="2020-04" db="EMBL/GenBank/DDBJ databases">
        <title>Massilia sp. nov., a cold adapted bacteria isolated from Arctic soil.</title>
        <authorList>
            <person name="Son J."/>
            <person name="Ka J.-O."/>
        </authorList>
    </citation>
    <scope>NUCLEOTIDE SEQUENCE [LARGE SCALE GENOMIC DNA]</scope>
    <source>
        <strain evidence="6 7">ML15P13</strain>
    </source>
</reference>
<accession>A0A7Y2JXR8</accession>
<dbReference type="InterPro" id="IPR036271">
    <property type="entry name" value="Tet_transcr_reg_TetR-rel_C_sf"/>
</dbReference>
<feature type="domain" description="HTH tetR-type" evidence="5">
    <location>
        <begin position="11"/>
        <end position="71"/>
    </location>
</feature>
<sequence length="194" mass="20172">MHSDRRSSRHQLSHDRILDAAARSVRRHGYAGVGVADVMKEAGLTHGGFYAHFKSRDALLAAAVGHAGAESGKALSQRMAALREGGASPVAALVEAYFAPLHVQAIETGCPVAALGAEMPRQADEVRMVSCQSVSALVELARSALPPDSPKERAFALASSLVGAVQLARALGEPGHDMLQATGAALIAQYDPTS</sequence>
<evidence type="ECO:0000256" key="4">
    <source>
        <dbReference type="PROSITE-ProRule" id="PRU00335"/>
    </source>
</evidence>
<dbReference type="SUPFAM" id="SSF48498">
    <property type="entry name" value="Tetracyclin repressor-like, C-terminal domain"/>
    <property type="match status" value="1"/>
</dbReference>
<evidence type="ECO:0000259" key="5">
    <source>
        <dbReference type="PROSITE" id="PS50977"/>
    </source>
</evidence>
<dbReference type="Proteomes" id="UP000533905">
    <property type="component" value="Unassembled WGS sequence"/>
</dbReference>
<keyword evidence="7" id="KW-1185">Reference proteome</keyword>
<name>A0A7Y2JXR8_9BURK</name>
<dbReference type="PANTHER" id="PTHR47506">
    <property type="entry name" value="TRANSCRIPTIONAL REGULATORY PROTEIN"/>
    <property type="match status" value="1"/>
</dbReference>
<evidence type="ECO:0000313" key="6">
    <source>
        <dbReference type="EMBL" id="NNG22967.1"/>
    </source>
</evidence>
<feature type="DNA-binding region" description="H-T-H motif" evidence="4">
    <location>
        <begin position="34"/>
        <end position="53"/>
    </location>
</feature>
<keyword evidence="3" id="KW-0804">Transcription</keyword>
<evidence type="ECO:0000313" key="7">
    <source>
        <dbReference type="Proteomes" id="UP000533905"/>
    </source>
</evidence>